<dbReference type="InterPro" id="IPR012340">
    <property type="entry name" value="NA-bd_OB-fold"/>
</dbReference>
<feature type="region of interest" description="Disordered" evidence="6">
    <location>
        <begin position="117"/>
        <end position="194"/>
    </location>
</feature>
<dbReference type="InterPro" id="IPR001253">
    <property type="entry name" value="TIF_eIF-1A"/>
</dbReference>
<evidence type="ECO:0000313" key="9">
    <source>
        <dbReference type="RefSeq" id="XP_035684508.1"/>
    </source>
</evidence>
<reference evidence="8" key="1">
    <citation type="journal article" date="2020" name="Nat. Ecol. Evol.">
        <title>Deeply conserved synteny resolves early events in vertebrate evolution.</title>
        <authorList>
            <person name="Simakov O."/>
            <person name="Marletaz F."/>
            <person name="Yue J.X."/>
            <person name="O'Connell B."/>
            <person name="Jenkins J."/>
            <person name="Brandt A."/>
            <person name="Calef R."/>
            <person name="Tung C.H."/>
            <person name="Huang T.K."/>
            <person name="Schmutz J."/>
            <person name="Satoh N."/>
            <person name="Yu J.K."/>
            <person name="Putnam N.H."/>
            <person name="Green R.E."/>
            <person name="Rokhsar D.S."/>
        </authorList>
    </citation>
    <scope>NUCLEOTIDE SEQUENCE [LARGE SCALE GENOMIC DNA]</scope>
    <source>
        <strain evidence="8">S238N-H82</strain>
    </source>
</reference>
<dbReference type="PANTHER" id="PTHR21641:SF0">
    <property type="entry name" value="RNA-BINDING PROTEIN EIF1AD-RELATED"/>
    <property type="match status" value="1"/>
</dbReference>
<dbReference type="AlphaFoldDB" id="A0A9J7LKJ2"/>
<evidence type="ECO:0000256" key="4">
    <source>
        <dbReference type="ARBA" id="ARBA00031998"/>
    </source>
</evidence>
<evidence type="ECO:0000256" key="5">
    <source>
        <dbReference type="PROSITE-ProRule" id="PRU00181"/>
    </source>
</evidence>
<evidence type="ECO:0000259" key="7">
    <source>
        <dbReference type="PROSITE" id="PS50832"/>
    </source>
</evidence>
<accession>A0A9J7LKJ2</accession>
<name>A0A9J7LKJ2_BRAFL</name>
<dbReference type="RefSeq" id="XP_035684508.1">
    <property type="nucleotide sequence ID" value="XM_035828615.1"/>
</dbReference>
<dbReference type="OMA" id="PNRMQAP"/>
<dbReference type="GO" id="GO:0005634">
    <property type="term" value="C:nucleus"/>
    <property type="evidence" value="ECO:0000318"/>
    <property type="project" value="GO_Central"/>
</dbReference>
<dbReference type="GO" id="GO:0003723">
    <property type="term" value="F:RNA binding"/>
    <property type="evidence" value="ECO:0007669"/>
    <property type="project" value="UniProtKB-KW"/>
</dbReference>
<gene>
    <name evidence="9" type="primary">LOC118421353</name>
</gene>
<dbReference type="SMART" id="SM00652">
    <property type="entry name" value="eIF1a"/>
    <property type="match status" value="1"/>
</dbReference>
<dbReference type="Proteomes" id="UP000001554">
    <property type="component" value="Chromosome 1"/>
</dbReference>
<evidence type="ECO:0000313" key="8">
    <source>
        <dbReference type="Proteomes" id="UP000001554"/>
    </source>
</evidence>
<protein>
    <recommendedName>
        <fullName evidence="2">Probable RNA-binding protein EIF1AD</fullName>
    </recommendedName>
    <alternativeName>
        <fullName evidence="4">Eukaryotic translation initiation factor 1A domain-containing protein</fullName>
    </alternativeName>
</protein>
<proteinExistence type="inferred from homology"/>
<dbReference type="Pfam" id="PF01176">
    <property type="entry name" value="eIF-1a"/>
    <property type="match status" value="1"/>
</dbReference>
<dbReference type="Gene3D" id="2.40.50.140">
    <property type="entry name" value="Nucleic acid-binding proteins"/>
    <property type="match status" value="1"/>
</dbReference>
<evidence type="ECO:0000256" key="3">
    <source>
        <dbReference type="ARBA" id="ARBA00022884"/>
    </source>
</evidence>
<sequence>MSKTTKKKHVAREVLEDFVLPEGDQQIVRVVASRGGNLHEVETADGDHFLASMPTKFRKNIWIKRGDHVIVEPIEEGDKVRAEIQFVLYRDQVKYIIEEGAWPEAFEVLGLTNKQQDQNGHHTAAKADPLTSNNNKGTPAETDEDSDSDNDDDLFVNTNRPVVEMYTDSEDSSEEEDQDEEAEYRQEDGEAIDE</sequence>
<keyword evidence="3" id="KW-0694">RNA-binding</keyword>
<dbReference type="OrthoDB" id="1738325at2759"/>
<dbReference type="PANTHER" id="PTHR21641">
    <property type="entry name" value="TRANSLATION INITIATION FACTOR-RELATED"/>
    <property type="match status" value="1"/>
</dbReference>
<evidence type="ECO:0000256" key="2">
    <source>
        <dbReference type="ARBA" id="ARBA00020989"/>
    </source>
</evidence>
<feature type="compositionally biased region" description="Acidic residues" evidence="6">
    <location>
        <begin position="167"/>
        <end position="182"/>
    </location>
</feature>
<comment type="similarity">
    <text evidence="1">Belongs to the EIF1AD family.</text>
</comment>
<dbReference type="GeneID" id="118421353"/>
<dbReference type="KEGG" id="bfo:118421353"/>
<dbReference type="SUPFAM" id="SSF50249">
    <property type="entry name" value="Nucleic acid-binding proteins"/>
    <property type="match status" value="1"/>
</dbReference>
<keyword evidence="8" id="KW-1185">Reference proteome</keyword>
<evidence type="ECO:0000256" key="1">
    <source>
        <dbReference type="ARBA" id="ARBA00007340"/>
    </source>
</evidence>
<dbReference type="GO" id="GO:0003743">
    <property type="term" value="F:translation initiation factor activity"/>
    <property type="evidence" value="ECO:0007669"/>
    <property type="project" value="UniProtKB-UniRule"/>
</dbReference>
<dbReference type="CDD" id="cd05792">
    <property type="entry name" value="S1_eIF1AD_like"/>
    <property type="match status" value="1"/>
</dbReference>
<organism evidence="8 9">
    <name type="scientific">Branchiostoma floridae</name>
    <name type="common">Florida lancelet</name>
    <name type="synonym">Amphioxus</name>
    <dbReference type="NCBI Taxonomy" id="7739"/>
    <lineage>
        <taxon>Eukaryota</taxon>
        <taxon>Metazoa</taxon>
        <taxon>Chordata</taxon>
        <taxon>Cephalochordata</taxon>
        <taxon>Leptocardii</taxon>
        <taxon>Amphioxiformes</taxon>
        <taxon>Branchiostomatidae</taxon>
        <taxon>Branchiostoma</taxon>
    </lineage>
</organism>
<keyword evidence="5" id="KW-0648">Protein biosynthesis</keyword>
<feature type="domain" description="S1-like" evidence="7">
    <location>
        <begin position="30"/>
        <end position="89"/>
    </location>
</feature>
<keyword evidence="5" id="KW-0396">Initiation factor</keyword>
<feature type="compositionally biased region" description="Acidic residues" evidence="6">
    <location>
        <begin position="141"/>
        <end position="154"/>
    </location>
</feature>
<dbReference type="InterPro" id="IPR039294">
    <property type="entry name" value="EIF1AD"/>
</dbReference>
<evidence type="ECO:0000256" key="6">
    <source>
        <dbReference type="SAM" id="MobiDB-lite"/>
    </source>
</evidence>
<reference evidence="9" key="2">
    <citation type="submission" date="2025-08" db="UniProtKB">
        <authorList>
            <consortium name="RefSeq"/>
        </authorList>
    </citation>
    <scope>IDENTIFICATION</scope>
    <source>
        <strain evidence="9">S238N-H82</strain>
        <tissue evidence="9">Testes</tissue>
    </source>
</reference>
<dbReference type="InterPro" id="IPR006196">
    <property type="entry name" value="RNA-binding_domain_S1_IF1"/>
</dbReference>
<dbReference type="PROSITE" id="PS50832">
    <property type="entry name" value="S1_IF1_TYPE"/>
    <property type="match status" value="1"/>
</dbReference>